<evidence type="ECO:0008006" key="3">
    <source>
        <dbReference type="Google" id="ProtNLM"/>
    </source>
</evidence>
<dbReference type="AlphaFoldDB" id="A0A832IJN7"/>
<keyword evidence="1" id="KW-0175">Coiled coil</keyword>
<evidence type="ECO:0000313" key="2">
    <source>
        <dbReference type="EMBL" id="HHD40069.1"/>
    </source>
</evidence>
<evidence type="ECO:0000256" key="1">
    <source>
        <dbReference type="SAM" id="Coils"/>
    </source>
</evidence>
<protein>
    <recommendedName>
        <fullName evidence="3">GTPase</fullName>
    </recommendedName>
</protein>
<organism evidence="2">
    <name type="scientific">Fervidobacterium pennivorans</name>
    <dbReference type="NCBI Taxonomy" id="93466"/>
    <lineage>
        <taxon>Bacteria</taxon>
        <taxon>Thermotogati</taxon>
        <taxon>Thermotogota</taxon>
        <taxon>Thermotogae</taxon>
        <taxon>Thermotogales</taxon>
        <taxon>Fervidobacteriaceae</taxon>
        <taxon>Fervidobacterium</taxon>
    </lineage>
</organism>
<feature type="coiled-coil region" evidence="1">
    <location>
        <begin position="334"/>
        <end position="365"/>
    </location>
</feature>
<feature type="coiled-coil region" evidence="1">
    <location>
        <begin position="104"/>
        <end position="131"/>
    </location>
</feature>
<accession>A0A832IJN7</accession>
<comment type="caution">
    <text evidence="2">The sequence shown here is derived from an EMBL/GenBank/DDBJ whole genome shotgun (WGS) entry which is preliminary data.</text>
</comment>
<sequence>MRRLYEIKSVGKDFSIVLNKRDLRAEAEVFEIANKIEETLFETLSERKSVIVTSMFDNEGVKKIIESINPEKLFEDIFQTKVKYVYFDTIETINTFIAGMKKSSEEVRAAIEKMRKSIDEIQRKEEEIISDIRAKYSGTNINNIIDAVASDLRESVDELTDTIFYKGQNEFIRQVNEIVRIRLISELKKLFSDVGKNIVENIKPKLYDVNLAITSINSNSAWIQELIDEILYVTSNLGNLLTMKKRKTDTETIAKVTTGIIGVLSILTNILKPVIEVLLFFLPSILLKFTEKLQKEHIKNAIVTQVIPAVKRKLREELTDLIGEQIEEMVKSISSAFEEEIMKKTAELEAIENEKNKQIEEIETKIKCYNDIKTKIQSLAEPLFF</sequence>
<proteinExistence type="predicted"/>
<gene>
    <name evidence="2" type="ORF">ENL60_01055</name>
</gene>
<dbReference type="EMBL" id="DRUO01000084">
    <property type="protein sequence ID" value="HHD40069.1"/>
    <property type="molecule type" value="Genomic_DNA"/>
</dbReference>
<reference evidence="2" key="1">
    <citation type="journal article" date="2020" name="mSystems">
        <title>Genome- and Community-Level Interaction Insights into Carbon Utilization and Element Cycling Functions of Hydrothermarchaeota in Hydrothermal Sediment.</title>
        <authorList>
            <person name="Zhou Z."/>
            <person name="Liu Y."/>
            <person name="Xu W."/>
            <person name="Pan J."/>
            <person name="Luo Z.H."/>
            <person name="Li M."/>
        </authorList>
    </citation>
    <scope>NUCLEOTIDE SEQUENCE [LARGE SCALE GENOMIC DNA]</scope>
    <source>
        <strain evidence="2">SpSt-101</strain>
    </source>
</reference>
<name>A0A832IJN7_FERPE</name>